<sequence>MNSANKVSDVFAAAGLAFSTLGKLTMQLHSTDNANAGAKWNEEEIEMLRNSVKRFGEDLEKISEHIKDKTVTQIHAGLKKKTFESAGVPLPQRSASITSQTSIPQQPVVVVQQPTLMAHHEMSKPTAEVTLNMLNAESEVDVEGDLNFEGANEVVTS</sequence>
<comment type="subcellular location">
    <subcellularLocation>
        <location evidence="1">Nucleus</location>
    </subcellularLocation>
</comment>
<dbReference type="SUPFAM" id="SSF46689">
    <property type="entry name" value="Homeodomain-like"/>
    <property type="match status" value="1"/>
</dbReference>
<dbReference type="PANTHER" id="PTHR21397">
    <property type="entry name" value="CHROMATIN COMPLEXES SUBUNIT BAP18-RELATED"/>
    <property type="match status" value="1"/>
</dbReference>
<dbReference type="Pfam" id="PF00249">
    <property type="entry name" value="Myb_DNA-binding"/>
    <property type="match status" value="1"/>
</dbReference>
<dbReference type="AlphaFoldDB" id="A0A9N6WPL1"/>
<dbReference type="CDD" id="cd00167">
    <property type="entry name" value="SANT"/>
    <property type="match status" value="1"/>
</dbReference>
<dbReference type="PANTHER" id="PTHR21397:SF2">
    <property type="entry name" value="CHROMATIN COMPLEXES SUBUNIT BAP18"/>
    <property type="match status" value="1"/>
</dbReference>
<evidence type="ECO:0000313" key="3">
    <source>
        <dbReference type="EMBL" id="CAG4635227.1"/>
    </source>
</evidence>
<proteinExistence type="predicted"/>
<protein>
    <submittedName>
        <fullName evidence="3">EOG090X0LYT</fullName>
    </submittedName>
</protein>
<dbReference type="InterPro" id="IPR009057">
    <property type="entry name" value="Homeodomain-like_sf"/>
</dbReference>
<dbReference type="Gene3D" id="1.20.58.1880">
    <property type="match status" value="1"/>
</dbReference>
<reference evidence="3" key="1">
    <citation type="submission" date="2021-04" db="EMBL/GenBank/DDBJ databases">
        <authorList>
            <person name="Cornetti L."/>
        </authorList>
    </citation>
    <scope>NUCLEOTIDE SEQUENCE</scope>
</reference>
<dbReference type="GO" id="GO:0016589">
    <property type="term" value="C:NURF complex"/>
    <property type="evidence" value="ECO:0007669"/>
    <property type="project" value="TreeGrafter"/>
</dbReference>
<dbReference type="EMBL" id="OC978572">
    <property type="protein sequence ID" value="CAG4635227.1"/>
    <property type="molecule type" value="Genomic_DNA"/>
</dbReference>
<gene>
    <name evidence="3" type="primary">EOG090X0LYT</name>
</gene>
<feature type="domain" description="Myb-like" evidence="2">
    <location>
        <begin position="39"/>
        <end position="74"/>
    </location>
</feature>
<organism evidence="3">
    <name type="scientific">Alona affinis</name>
    <dbReference type="NCBI Taxonomy" id="381656"/>
    <lineage>
        <taxon>Eukaryota</taxon>
        <taxon>Metazoa</taxon>
        <taxon>Ecdysozoa</taxon>
        <taxon>Arthropoda</taxon>
        <taxon>Crustacea</taxon>
        <taxon>Branchiopoda</taxon>
        <taxon>Diplostraca</taxon>
        <taxon>Cladocera</taxon>
        <taxon>Anomopoda</taxon>
        <taxon>Chydoridae</taxon>
        <taxon>Alona</taxon>
    </lineage>
</organism>
<evidence type="ECO:0000259" key="2">
    <source>
        <dbReference type="Pfam" id="PF00249"/>
    </source>
</evidence>
<name>A0A9N6WPL1_9CRUS</name>
<evidence type="ECO:0000256" key="1">
    <source>
        <dbReference type="ARBA" id="ARBA00004123"/>
    </source>
</evidence>
<accession>A0A9N6WPL1</accession>
<dbReference type="GO" id="GO:0071339">
    <property type="term" value="C:MLL1 complex"/>
    <property type="evidence" value="ECO:0007669"/>
    <property type="project" value="TreeGrafter"/>
</dbReference>
<dbReference type="InterPro" id="IPR001005">
    <property type="entry name" value="SANT/Myb"/>
</dbReference>